<keyword evidence="3" id="KW-1185">Reference proteome</keyword>
<evidence type="ECO:0000313" key="3">
    <source>
        <dbReference type="Proteomes" id="UP000193978"/>
    </source>
</evidence>
<dbReference type="OrthoDB" id="9815689at2"/>
<dbReference type="EMBL" id="CP019948">
    <property type="protein sequence ID" value="ARN82092.1"/>
    <property type="molecule type" value="Genomic_DNA"/>
</dbReference>
<evidence type="ECO:0000313" key="2">
    <source>
        <dbReference type="EMBL" id="ARN82092.1"/>
    </source>
</evidence>
<name>A0A1W6MWW7_9HYPH</name>
<feature type="compositionally biased region" description="Acidic residues" evidence="1">
    <location>
        <begin position="70"/>
        <end position="109"/>
    </location>
</feature>
<organism evidence="2 3">
    <name type="scientific">Methylocystis bryophila</name>
    <dbReference type="NCBI Taxonomy" id="655015"/>
    <lineage>
        <taxon>Bacteria</taxon>
        <taxon>Pseudomonadati</taxon>
        <taxon>Pseudomonadota</taxon>
        <taxon>Alphaproteobacteria</taxon>
        <taxon>Hyphomicrobiales</taxon>
        <taxon>Methylocystaceae</taxon>
        <taxon>Methylocystis</taxon>
    </lineage>
</organism>
<dbReference type="STRING" id="655015.B1812_14535"/>
<proteinExistence type="predicted"/>
<dbReference type="Pfam" id="PF09538">
    <property type="entry name" value="FYDLN_acid"/>
    <property type="match status" value="1"/>
</dbReference>
<dbReference type="AlphaFoldDB" id="A0A1W6MWW7"/>
<sequence>MIKSERGAKHRCLACNTAFFDLNRTPIVCPKCDEVFQVVEFAHSAPRRTGSFANDARWRPPPLGTPVQEVDAEESETLESEEDVAPASSDDEVPEVGDEIPEIDDESPDEYLVKEVM</sequence>
<dbReference type="InterPro" id="IPR012644">
    <property type="entry name" value="CHP02300_FYDLN_acid"/>
</dbReference>
<reference evidence="2 3" key="1">
    <citation type="submission" date="2017-02" db="EMBL/GenBank/DDBJ databases">
        <authorList>
            <person name="Peterson S.W."/>
        </authorList>
    </citation>
    <scope>NUCLEOTIDE SEQUENCE [LARGE SCALE GENOMIC DNA]</scope>
    <source>
        <strain evidence="2 3">S285</strain>
    </source>
</reference>
<accession>A0A1W6MWW7</accession>
<dbReference type="KEGG" id="mbry:B1812_14535"/>
<protein>
    <submittedName>
        <fullName evidence="2">TIGR02300 family protein</fullName>
    </submittedName>
</protein>
<feature type="region of interest" description="Disordered" evidence="1">
    <location>
        <begin position="49"/>
        <end position="117"/>
    </location>
</feature>
<evidence type="ECO:0000256" key="1">
    <source>
        <dbReference type="SAM" id="MobiDB-lite"/>
    </source>
</evidence>
<dbReference type="Proteomes" id="UP000193978">
    <property type="component" value="Chromosome"/>
</dbReference>
<gene>
    <name evidence="2" type="ORF">B1812_14535</name>
</gene>
<dbReference type="RefSeq" id="WP_085772217.1">
    <property type="nucleotide sequence ID" value="NZ_AP027149.1"/>
</dbReference>
<dbReference type="NCBIfam" id="TIGR02300">
    <property type="entry name" value="FYDLN_acid"/>
    <property type="match status" value="1"/>
</dbReference>